<keyword evidence="2" id="KW-0812">Transmembrane</keyword>
<dbReference type="RefSeq" id="WP_110250669.1">
    <property type="nucleotide sequence ID" value="NZ_QJJR01000003.1"/>
</dbReference>
<proteinExistence type="predicted"/>
<name>A0A2V3WBU4_9BACI</name>
<dbReference type="Pfam" id="PF11772">
    <property type="entry name" value="EpuA"/>
    <property type="match status" value="1"/>
</dbReference>
<organism evidence="3 4">
    <name type="scientific">Streptohalobacillus salinus</name>
    <dbReference type="NCBI Taxonomy" id="621096"/>
    <lineage>
        <taxon>Bacteria</taxon>
        <taxon>Bacillati</taxon>
        <taxon>Bacillota</taxon>
        <taxon>Bacilli</taxon>
        <taxon>Bacillales</taxon>
        <taxon>Bacillaceae</taxon>
        <taxon>Streptohalobacillus</taxon>
    </lineage>
</organism>
<protein>
    <submittedName>
        <fullName evidence="3">DNA-directed RNA polymerase subunit beta</fullName>
    </submittedName>
</protein>
<dbReference type="InterPro" id="IPR024596">
    <property type="entry name" value="RNApol_su_b/EpuA"/>
</dbReference>
<evidence type="ECO:0000256" key="1">
    <source>
        <dbReference type="SAM" id="MobiDB-lite"/>
    </source>
</evidence>
<feature type="transmembrane region" description="Helical" evidence="2">
    <location>
        <begin position="55"/>
        <end position="81"/>
    </location>
</feature>
<gene>
    <name evidence="3" type="ORF">DES38_10350</name>
</gene>
<dbReference type="Proteomes" id="UP000247922">
    <property type="component" value="Unassembled WGS sequence"/>
</dbReference>
<feature type="region of interest" description="Disordered" evidence="1">
    <location>
        <begin position="1"/>
        <end position="43"/>
    </location>
</feature>
<dbReference type="GO" id="GO:0000428">
    <property type="term" value="C:DNA-directed RNA polymerase complex"/>
    <property type="evidence" value="ECO:0007669"/>
    <property type="project" value="UniProtKB-KW"/>
</dbReference>
<dbReference type="OrthoDB" id="2300232at2"/>
<accession>A0A2V3WBU4</accession>
<feature type="compositionally biased region" description="Polar residues" evidence="1">
    <location>
        <begin position="1"/>
        <end position="14"/>
    </location>
</feature>
<comment type="caution">
    <text evidence="3">The sequence shown here is derived from an EMBL/GenBank/DDBJ whole genome shotgun (WGS) entry which is preliminary data.</text>
</comment>
<reference evidence="3 4" key="1">
    <citation type="submission" date="2018-05" db="EMBL/GenBank/DDBJ databases">
        <title>Genomic Encyclopedia of Type Strains, Phase IV (KMG-IV): sequencing the most valuable type-strain genomes for metagenomic binning, comparative biology and taxonomic classification.</title>
        <authorList>
            <person name="Goeker M."/>
        </authorList>
    </citation>
    <scope>NUCLEOTIDE SEQUENCE [LARGE SCALE GENOMIC DNA]</scope>
    <source>
        <strain evidence="3 4">DSM 22440</strain>
    </source>
</reference>
<dbReference type="EMBL" id="QJJR01000003">
    <property type="protein sequence ID" value="PXW92035.1"/>
    <property type="molecule type" value="Genomic_DNA"/>
</dbReference>
<keyword evidence="4" id="KW-1185">Reference proteome</keyword>
<feature type="compositionally biased region" description="Basic and acidic residues" evidence="1">
    <location>
        <begin position="17"/>
        <end position="34"/>
    </location>
</feature>
<evidence type="ECO:0000313" key="4">
    <source>
        <dbReference type="Proteomes" id="UP000247922"/>
    </source>
</evidence>
<sequence>MTNTNETKPKTASQPREVIDEPNNREVVKEEKKAERKAKRQAHKEKYAVRRIFPIWLRIIVIVLLSILALIIGLIVGYSVLGNGEPLDVLKFEFWQHVLDIIQGVE</sequence>
<keyword evidence="2" id="KW-1133">Transmembrane helix</keyword>
<dbReference type="AlphaFoldDB" id="A0A2V3WBU4"/>
<evidence type="ECO:0000256" key="2">
    <source>
        <dbReference type="SAM" id="Phobius"/>
    </source>
</evidence>
<keyword evidence="2" id="KW-0472">Membrane</keyword>
<keyword evidence="3" id="KW-0804">Transcription</keyword>
<keyword evidence="3" id="KW-0240">DNA-directed RNA polymerase</keyword>
<evidence type="ECO:0000313" key="3">
    <source>
        <dbReference type="EMBL" id="PXW92035.1"/>
    </source>
</evidence>